<evidence type="ECO:0000313" key="1">
    <source>
        <dbReference type="EnsemblPlants" id="EMT15929"/>
    </source>
</evidence>
<dbReference type="PANTHER" id="PTHR24121">
    <property type="entry name" value="NO MECHANORECEPTOR POTENTIAL C, ISOFORM D-RELATED"/>
    <property type="match status" value="1"/>
</dbReference>
<name>R7WC13_AEGTA</name>
<dbReference type="PROSITE" id="PS50297">
    <property type="entry name" value="ANK_REP_REGION"/>
    <property type="match status" value="1"/>
</dbReference>
<proteinExistence type="predicted"/>
<protein>
    <submittedName>
        <fullName evidence="1">Uncharacterized protein</fullName>
    </submittedName>
</protein>
<dbReference type="InterPro" id="IPR036770">
    <property type="entry name" value="Ankyrin_rpt-contain_sf"/>
</dbReference>
<dbReference type="SMART" id="SM00248">
    <property type="entry name" value="ANK"/>
    <property type="match status" value="3"/>
</dbReference>
<reference evidence="1" key="1">
    <citation type="submission" date="2015-06" db="UniProtKB">
        <authorList>
            <consortium name="EnsemblPlants"/>
        </authorList>
    </citation>
    <scope>IDENTIFICATION</scope>
</reference>
<sequence>MEEIRISSPQPRSCPVPCCLELFMAASFGDHERLQQLLSPGMALASAEAGDSAALVGTTEENSLLHVVATDGDGHGYLKSAKVIHGKAHRLLLARNRHGDTPLHCAARAGNRHMISCLIELAAGDGMARAMVGVQNEDGRTALHEVIGSDDMQMVQALMAHDKELARVDASDGTSPLFLAISLGHHRIARWLHEFDKELSYSGNHGQNALHAAVLHDKTSKT</sequence>
<dbReference type="InterPro" id="IPR002110">
    <property type="entry name" value="Ankyrin_rpt"/>
</dbReference>
<dbReference type="Gene3D" id="1.25.40.20">
    <property type="entry name" value="Ankyrin repeat-containing domain"/>
    <property type="match status" value="1"/>
</dbReference>
<dbReference type="AlphaFoldDB" id="R7WC13"/>
<dbReference type="PROSITE" id="PS50088">
    <property type="entry name" value="ANK_REPEAT"/>
    <property type="match status" value="1"/>
</dbReference>
<accession>R7WC13</accession>
<dbReference type="Pfam" id="PF12796">
    <property type="entry name" value="Ank_2"/>
    <property type="match status" value="1"/>
</dbReference>
<dbReference type="PANTHER" id="PTHR24121:SF21">
    <property type="entry name" value="ANKYRIN REPEAT FAMILY PROTEIN"/>
    <property type="match status" value="1"/>
</dbReference>
<dbReference type="Pfam" id="PF13637">
    <property type="entry name" value="Ank_4"/>
    <property type="match status" value="1"/>
</dbReference>
<dbReference type="EnsemblPlants" id="EMT15929">
    <property type="protein sequence ID" value="EMT15929"/>
    <property type="gene ID" value="F775_30530"/>
</dbReference>
<organism evidence="1">
    <name type="scientific">Aegilops tauschii</name>
    <name type="common">Tausch's goatgrass</name>
    <name type="synonym">Aegilops squarrosa</name>
    <dbReference type="NCBI Taxonomy" id="37682"/>
    <lineage>
        <taxon>Eukaryota</taxon>
        <taxon>Viridiplantae</taxon>
        <taxon>Streptophyta</taxon>
        <taxon>Embryophyta</taxon>
        <taxon>Tracheophyta</taxon>
        <taxon>Spermatophyta</taxon>
        <taxon>Magnoliopsida</taxon>
        <taxon>Liliopsida</taxon>
        <taxon>Poales</taxon>
        <taxon>Poaceae</taxon>
        <taxon>BOP clade</taxon>
        <taxon>Pooideae</taxon>
        <taxon>Triticodae</taxon>
        <taxon>Triticeae</taxon>
        <taxon>Triticinae</taxon>
        <taxon>Aegilops</taxon>
    </lineage>
</organism>
<dbReference type="SUPFAM" id="SSF48403">
    <property type="entry name" value="Ankyrin repeat"/>
    <property type="match status" value="1"/>
</dbReference>
<dbReference type="ExpressionAtlas" id="R7WC13">
    <property type="expression patterns" value="baseline"/>
</dbReference>